<name>A0A175JE49_ENTHI</name>
<sequence>MPYEHDKHATDKFGYRTTTDKKGGAGAHSWGKVDDTETCPAALDKNDPNYDSEEEKKQKK</sequence>
<proteinExistence type="predicted"/>
<feature type="region of interest" description="Disordered" evidence="1">
    <location>
        <begin position="1"/>
        <end position="60"/>
    </location>
</feature>
<protein>
    <recommendedName>
        <fullName evidence="4">Hyaluronan/mRNA-binding protein domain-containing protein</fullName>
    </recommendedName>
</protein>
<comment type="caution">
    <text evidence="2">The sequence shown here is derived from an EMBL/GenBank/DDBJ whole genome shotgun (WGS) entry which is preliminary data.</text>
</comment>
<gene>
    <name evidence="2" type="ORF">CL6EHI_c00018</name>
</gene>
<evidence type="ECO:0008006" key="4">
    <source>
        <dbReference type="Google" id="ProtNLM"/>
    </source>
</evidence>
<dbReference type="AlphaFoldDB" id="A0A175JE49"/>
<dbReference type="Proteomes" id="UP000078387">
    <property type="component" value="Unassembled WGS sequence"/>
</dbReference>
<dbReference type="EMBL" id="BDEQ01000001">
    <property type="protein sequence ID" value="GAT91867.1"/>
    <property type="molecule type" value="Genomic_DNA"/>
</dbReference>
<reference evidence="2 3" key="1">
    <citation type="submission" date="2016-05" db="EMBL/GenBank/DDBJ databases">
        <title>First whole genome sequencing of Entamoeba histolytica HM1:IMSS-clone-6.</title>
        <authorList>
            <person name="Mukherjee Avik.K."/>
            <person name="Izumyama S."/>
            <person name="Nakada-Tsukui K."/>
            <person name="Nozaki T."/>
        </authorList>
    </citation>
    <scope>NUCLEOTIDE SEQUENCE [LARGE SCALE GENOMIC DNA]</scope>
    <source>
        <strain evidence="2 3">HM1:IMSS clone 6</strain>
    </source>
</reference>
<feature type="compositionally biased region" description="Basic and acidic residues" evidence="1">
    <location>
        <begin position="1"/>
        <end position="23"/>
    </location>
</feature>
<accession>A0A175JE49</accession>
<evidence type="ECO:0000313" key="2">
    <source>
        <dbReference type="EMBL" id="GAT91867.1"/>
    </source>
</evidence>
<feature type="compositionally biased region" description="Basic and acidic residues" evidence="1">
    <location>
        <begin position="44"/>
        <end position="60"/>
    </location>
</feature>
<organism evidence="2 3">
    <name type="scientific">Entamoeba histolytica</name>
    <dbReference type="NCBI Taxonomy" id="5759"/>
    <lineage>
        <taxon>Eukaryota</taxon>
        <taxon>Amoebozoa</taxon>
        <taxon>Evosea</taxon>
        <taxon>Archamoebae</taxon>
        <taxon>Mastigamoebida</taxon>
        <taxon>Entamoebidae</taxon>
        <taxon>Entamoeba</taxon>
    </lineage>
</organism>
<evidence type="ECO:0000313" key="3">
    <source>
        <dbReference type="Proteomes" id="UP000078387"/>
    </source>
</evidence>
<evidence type="ECO:0000256" key="1">
    <source>
        <dbReference type="SAM" id="MobiDB-lite"/>
    </source>
</evidence>